<dbReference type="EMBL" id="ML986527">
    <property type="protein sequence ID" value="KAF2272071.1"/>
    <property type="molecule type" value="Genomic_DNA"/>
</dbReference>
<evidence type="ECO:0000313" key="2">
    <source>
        <dbReference type="EMBL" id="KAF2272071.1"/>
    </source>
</evidence>
<proteinExistence type="predicted"/>
<feature type="compositionally biased region" description="Acidic residues" evidence="1">
    <location>
        <begin position="153"/>
        <end position="171"/>
    </location>
</feature>
<dbReference type="AlphaFoldDB" id="A0A6A6J666"/>
<gene>
    <name evidence="2" type="ORF">EI97DRAFT_235669</name>
</gene>
<organism evidence="2 3">
    <name type="scientific">Westerdykella ornata</name>
    <dbReference type="NCBI Taxonomy" id="318751"/>
    <lineage>
        <taxon>Eukaryota</taxon>
        <taxon>Fungi</taxon>
        <taxon>Dikarya</taxon>
        <taxon>Ascomycota</taxon>
        <taxon>Pezizomycotina</taxon>
        <taxon>Dothideomycetes</taxon>
        <taxon>Pleosporomycetidae</taxon>
        <taxon>Pleosporales</taxon>
        <taxon>Sporormiaceae</taxon>
        <taxon>Westerdykella</taxon>
    </lineage>
</organism>
<evidence type="ECO:0000256" key="1">
    <source>
        <dbReference type="SAM" id="MobiDB-lite"/>
    </source>
</evidence>
<sequence>MIDSCAHRIPETLVPQLGKRSCPKCTLQTSITRIQAIQEELLARGGIFVSRPRNTRRDPNHPQWKAHFDLRRRWRDAKIDALNAVMQFEQLAASPERAEGWEVLDEAVRLWEQQAEDLAEVPGSTKELSEEEVGDIVKRMLSSFGGSVGQEADGVEDEDDADDCPFPDSDVDVGSGSDSDDFDMLDAGPHDLRDVEDGDNDDADPEFAASEMEIDSEGSAQLIISEDMAVKRMGKRVRFTDFAHVCPDSLVFQPSLFPHNPAGYPEPQSIEATFLFSNAAMLTASTVLSASPRLLRHRLNTDAAHKRSRRRYHRPSESYLQGRWASPSGYEKLDTACYKKSWREAEAYWKGEVREMKAEKKVYEGLKAVSGAWVLGRMVPLAVWSYEEQRRHNAQQSMELDMDV</sequence>
<dbReference type="OrthoDB" id="3801601at2759"/>
<dbReference type="RefSeq" id="XP_033649610.1">
    <property type="nucleotide sequence ID" value="XM_033793994.1"/>
</dbReference>
<reference evidence="2" key="1">
    <citation type="journal article" date="2020" name="Stud. Mycol.">
        <title>101 Dothideomycetes genomes: a test case for predicting lifestyles and emergence of pathogens.</title>
        <authorList>
            <person name="Haridas S."/>
            <person name="Albert R."/>
            <person name="Binder M."/>
            <person name="Bloem J."/>
            <person name="Labutti K."/>
            <person name="Salamov A."/>
            <person name="Andreopoulos B."/>
            <person name="Baker S."/>
            <person name="Barry K."/>
            <person name="Bills G."/>
            <person name="Bluhm B."/>
            <person name="Cannon C."/>
            <person name="Castanera R."/>
            <person name="Culley D."/>
            <person name="Daum C."/>
            <person name="Ezra D."/>
            <person name="Gonzalez J."/>
            <person name="Henrissat B."/>
            <person name="Kuo A."/>
            <person name="Liang C."/>
            <person name="Lipzen A."/>
            <person name="Lutzoni F."/>
            <person name="Magnuson J."/>
            <person name="Mondo S."/>
            <person name="Nolan M."/>
            <person name="Ohm R."/>
            <person name="Pangilinan J."/>
            <person name="Park H.-J."/>
            <person name="Ramirez L."/>
            <person name="Alfaro M."/>
            <person name="Sun H."/>
            <person name="Tritt A."/>
            <person name="Yoshinaga Y."/>
            <person name="Zwiers L.-H."/>
            <person name="Turgeon B."/>
            <person name="Goodwin S."/>
            <person name="Spatafora J."/>
            <person name="Crous P."/>
            <person name="Grigoriev I."/>
        </authorList>
    </citation>
    <scope>NUCLEOTIDE SEQUENCE</scope>
    <source>
        <strain evidence="2">CBS 379.55</strain>
    </source>
</reference>
<keyword evidence="3" id="KW-1185">Reference proteome</keyword>
<dbReference type="GeneID" id="54547169"/>
<name>A0A6A6J666_WESOR</name>
<evidence type="ECO:0000313" key="3">
    <source>
        <dbReference type="Proteomes" id="UP000800097"/>
    </source>
</evidence>
<feature type="compositionally biased region" description="Acidic residues" evidence="1">
    <location>
        <begin position="196"/>
        <end position="205"/>
    </location>
</feature>
<protein>
    <submittedName>
        <fullName evidence="2">Uncharacterized protein</fullName>
    </submittedName>
</protein>
<feature type="region of interest" description="Disordered" evidence="1">
    <location>
        <begin position="147"/>
        <end position="205"/>
    </location>
</feature>
<accession>A0A6A6J666</accession>
<dbReference type="Proteomes" id="UP000800097">
    <property type="component" value="Unassembled WGS sequence"/>
</dbReference>